<keyword evidence="2" id="KW-0812">Transmembrane</keyword>
<feature type="compositionally biased region" description="Basic and acidic residues" evidence="1">
    <location>
        <begin position="1"/>
        <end position="10"/>
    </location>
</feature>
<feature type="region of interest" description="Disordered" evidence="1">
    <location>
        <begin position="1"/>
        <end position="50"/>
    </location>
</feature>
<organism evidence="3 4">
    <name type="scientific">Actinokineospora bangkokensis</name>
    <dbReference type="NCBI Taxonomy" id="1193682"/>
    <lineage>
        <taxon>Bacteria</taxon>
        <taxon>Bacillati</taxon>
        <taxon>Actinomycetota</taxon>
        <taxon>Actinomycetes</taxon>
        <taxon>Pseudonocardiales</taxon>
        <taxon>Pseudonocardiaceae</taxon>
        <taxon>Actinokineospora</taxon>
    </lineage>
</organism>
<dbReference type="RefSeq" id="WP_075977600.1">
    <property type="nucleotide sequence ID" value="NZ_MKQR01000026.1"/>
</dbReference>
<protein>
    <submittedName>
        <fullName evidence="3">Uncharacterized protein</fullName>
    </submittedName>
</protein>
<name>A0A1Q9LFV8_9PSEU</name>
<keyword evidence="4" id="KW-1185">Reference proteome</keyword>
<feature type="transmembrane region" description="Helical" evidence="2">
    <location>
        <begin position="85"/>
        <end position="108"/>
    </location>
</feature>
<keyword evidence="2" id="KW-1133">Transmembrane helix</keyword>
<feature type="compositionally biased region" description="Low complexity" evidence="1">
    <location>
        <begin position="11"/>
        <end position="20"/>
    </location>
</feature>
<comment type="caution">
    <text evidence="3">The sequence shown here is derived from an EMBL/GenBank/DDBJ whole genome shotgun (WGS) entry which is preliminary data.</text>
</comment>
<evidence type="ECO:0000313" key="4">
    <source>
        <dbReference type="Proteomes" id="UP000186040"/>
    </source>
</evidence>
<evidence type="ECO:0000256" key="2">
    <source>
        <dbReference type="SAM" id="Phobius"/>
    </source>
</evidence>
<evidence type="ECO:0000256" key="1">
    <source>
        <dbReference type="SAM" id="MobiDB-lite"/>
    </source>
</evidence>
<dbReference type="AlphaFoldDB" id="A0A1Q9LFV8"/>
<gene>
    <name evidence="3" type="ORF">BJP25_30695</name>
</gene>
<reference evidence="3 4" key="1">
    <citation type="submission" date="2016-10" db="EMBL/GenBank/DDBJ databases">
        <title>The Draft Genome Sequence of Actinokineospora bangkokensis 44EHWT reveals the biosynthetic pathway of antifungal compounds Thailandins with unusual extender unit butylmalonyl-CoA.</title>
        <authorList>
            <person name="Greule A."/>
            <person name="Intra B."/>
            <person name="Flemming S."/>
            <person name="Rommel M.G."/>
            <person name="Panbangred W."/>
            <person name="Bechthold A."/>
        </authorList>
    </citation>
    <scope>NUCLEOTIDE SEQUENCE [LARGE SCALE GENOMIC DNA]</scope>
    <source>
        <strain evidence="3 4">44EHW</strain>
    </source>
</reference>
<evidence type="ECO:0000313" key="3">
    <source>
        <dbReference type="EMBL" id="OLR90927.1"/>
    </source>
</evidence>
<sequence>MGEADPERLLAEALRAQAARTPVGHGDGTAGTPGEPVAGSGGTTGPVAGYGLLSGSDLPLALGTGAVDRRPERTARLREPEAPRAWWVLGLAVMLGVAAGAVVGLLTLI</sequence>
<accession>A0A1Q9LFV8</accession>
<dbReference type="EMBL" id="MKQR01000026">
    <property type="protein sequence ID" value="OLR90927.1"/>
    <property type="molecule type" value="Genomic_DNA"/>
</dbReference>
<keyword evidence="2" id="KW-0472">Membrane</keyword>
<dbReference type="Proteomes" id="UP000186040">
    <property type="component" value="Unassembled WGS sequence"/>
</dbReference>
<proteinExistence type="predicted"/>
<dbReference type="STRING" id="1193682.BJP25_30695"/>